<dbReference type="GeneID" id="77262242"/>
<feature type="region of interest" description="Disordered" evidence="1">
    <location>
        <begin position="140"/>
        <end position="172"/>
    </location>
</feature>
<dbReference type="Proteomes" id="UP000031271">
    <property type="component" value="Chromosome"/>
</dbReference>
<dbReference type="Pfam" id="PF12276">
    <property type="entry name" value="DUF3617"/>
    <property type="match status" value="1"/>
</dbReference>
<evidence type="ECO:0000256" key="1">
    <source>
        <dbReference type="SAM" id="MobiDB-lite"/>
    </source>
</evidence>
<dbReference type="EMBL" id="CP007511">
    <property type="protein sequence ID" value="AJE17296.1"/>
    <property type="molecule type" value="Genomic_DNA"/>
</dbReference>
<evidence type="ECO:0000313" key="4">
    <source>
        <dbReference type="EMBL" id="SDM93366.1"/>
    </source>
</evidence>
<proteinExistence type="predicted"/>
<evidence type="ECO:0000313" key="6">
    <source>
        <dbReference type="Proteomes" id="UP000182276"/>
    </source>
</evidence>
<evidence type="ECO:0000313" key="5">
    <source>
        <dbReference type="Proteomes" id="UP000031271"/>
    </source>
</evidence>
<feature type="chain" id="PRO_5034080480" description="DUF3617 domain-containing protein" evidence="2">
    <location>
        <begin position="20"/>
        <end position="172"/>
    </location>
</feature>
<name>A0A8D3Y5G4_9GAMM</name>
<keyword evidence="6" id="KW-1185">Reference proteome</keyword>
<dbReference type="AlphaFoldDB" id="A0A8D3Y5G4"/>
<organism evidence="3 5">
    <name type="scientific">Stutzerimonas balearica DSM 6083</name>
    <dbReference type="NCBI Taxonomy" id="1123016"/>
    <lineage>
        <taxon>Bacteria</taxon>
        <taxon>Pseudomonadati</taxon>
        <taxon>Pseudomonadota</taxon>
        <taxon>Gammaproteobacteria</taxon>
        <taxon>Pseudomonadales</taxon>
        <taxon>Pseudomonadaceae</taxon>
        <taxon>Stutzerimonas</taxon>
    </lineage>
</organism>
<evidence type="ECO:0000256" key="2">
    <source>
        <dbReference type="SAM" id="SignalP"/>
    </source>
</evidence>
<gene>
    <name evidence="3" type="ORF">CL52_20415</name>
    <name evidence="4" type="ORF">SAMN05660875_11341</name>
</gene>
<sequence>MHRSLCLASLLFLTATAEAAPILPGLWEFTSSDVQVDGQQMPGMQEMLEQLKGMPPEQKKMMEGMLAEHGMQLGGQGMRICLSEAQVQAEELPFSDDPACRQEITERSDSVWKFRFECPDARGQGETRFISEREFVSQVETEHSGEGMPQRTRMQSRGRWLGADCGGLKPAR</sequence>
<reference evidence="4 6" key="2">
    <citation type="submission" date="2016-10" db="EMBL/GenBank/DDBJ databases">
        <authorList>
            <person name="Varghese N."/>
            <person name="Submissions S."/>
        </authorList>
    </citation>
    <scope>NUCLEOTIDE SEQUENCE [LARGE SCALE GENOMIC DNA]</scope>
    <source>
        <strain evidence="4 6">DSM 6083</strain>
    </source>
</reference>
<evidence type="ECO:0008006" key="7">
    <source>
        <dbReference type="Google" id="ProtNLM"/>
    </source>
</evidence>
<reference evidence="3 5" key="3">
    <citation type="journal article" name="Genome Announc.">
        <title>Complete Genome Sequence of Pseudomonas balearica DSM 6083T.</title>
        <authorList>
            <person name="Bennasar-Figueras A."/>
            <person name="Salva-Serra F."/>
            <person name="Jaen-Luchoro D."/>
            <person name="Segui C."/>
            <person name="Aliaga F."/>
            <person name="Busquets A."/>
            <person name="Gomila M."/>
            <person name="Moore E.R."/>
            <person name="Lalucat J."/>
        </authorList>
    </citation>
    <scope>NUCLEOTIDE SEQUENCE [LARGE SCALE GENOMIC DNA]</scope>
    <source>
        <strain evidence="5">DSM 6083</strain>
        <strain evidence="3">DSM6083</strain>
    </source>
</reference>
<reference evidence="5" key="1">
    <citation type="submission" date="2014-03" db="EMBL/GenBank/DDBJ databases">
        <title>Complete genome of Pseudomonas balearica DSM 6083T, a sewage water isolate from an enrichment with 2-methylnaphthalene.</title>
        <authorList>
            <person name="Salva-Serra F."/>
            <person name="Jaen-Luchoro D."/>
            <person name="Busquets A."/>
            <person name="Pena A."/>
            <person name="Gomila M."/>
            <person name="Bosch R."/>
            <person name="Nogales B."/>
            <person name="Garcia-Valdes E."/>
            <person name="Lalucat J."/>
            <person name="Bennasar A."/>
        </authorList>
    </citation>
    <scope>NUCLEOTIDE SEQUENCE [LARGE SCALE GENOMIC DNA]</scope>
    <source>
        <strain evidence="5">DSM 6083</strain>
    </source>
</reference>
<dbReference type="InterPro" id="IPR022061">
    <property type="entry name" value="DUF3617"/>
</dbReference>
<dbReference type="EMBL" id="FNHO01000013">
    <property type="protein sequence ID" value="SDM93366.1"/>
    <property type="molecule type" value="Genomic_DNA"/>
</dbReference>
<dbReference type="KEGG" id="pbm:CL52_20415"/>
<feature type="signal peptide" evidence="2">
    <location>
        <begin position="1"/>
        <end position="19"/>
    </location>
</feature>
<keyword evidence="2" id="KW-0732">Signal</keyword>
<dbReference type="Proteomes" id="UP000182276">
    <property type="component" value="Unassembled WGS sequence"/>
</dbReference>
<protein>
    <recommendedName>
        <fullName evidence="7">DUF3617 domain-containing protein</fullName>
    </recommendedName>
</protein>
<evidence type="ECO:0000313" key="3">
    <source>
        <dbReference type="EMBL" id="AJE17296.1"/>
    </source>
</evidence>
<accession>A0A8D3Y5G4</accession>
<dbReference type="RefSeq" id="WP_052264607.1">
    <property type="nucleotide sequence ID" value="NZ_CP007511.1"/>
</dbReference>